<dbReference type="Gene3D" id="1.10.10.10">
    <property type="entry name" value="Winged helix-like DNA-binding domain superfamily/Winged helix DNA-binding domain"/>
    <property type="match status" value="1"/>
</dbReference>
<evidence type="ECO:0000256" key="4">
    <source>
        <dbReference type="ARBA" id="ARBA00023125"/>
    </source>
</evidence>
<dbReference type="InterPro" id="IPR000524">
    <property type="entry name" value="Tscrpt_reg_HTH_GntR"/>
</dbReference>
<dbReference type="SUPFAM" id="SSF46785">
    <property type="entry name" value="Winged helix' DNA-binding domain"/>
    <property type="match status" value="1"/>
</dbReference>
<accession>A0AA37XHH5</accession>
<dbReference type="GO" id="GO:0003677">
    <property type="term" value="F:DNA binding"/>
    <property type="evidence" value="ECO:0007669"/>
    <property type="project" value="UniProtKB-KW"/>
</dbReference>
<comment type="similarity">
    <text evidence="1">In the C-terminal section; belongs to the class-I pyridoxal-phosphate-dependent aminotransferase family.</text>
</comment>
<dbReference type="Pfam" id="PF00392">
    <property type="entry name" value="GntR"/>
    <property type="match status" value="1"/>
</dbReference>
<dbReference type="PANTHER" id="PTHR46577">
    <property type="entry name" value="HTH-TYPE TRANSCRIPTIONAL REGULATORY PROTEIN GABR"/>
    <property type="match status" value="1"/>
</dbReference>
<evidence type="ECO:0000256" key="3">
    <source>
        <dbReference type="ARBA" id="ARBA00023015"/>
    </source>
</evidence>
<evidence type="ECO:0000313" key="8">
    <source>
        <dbReference type="Proteomes" id="UP001157161"/>
    </source>
</evidence>
<dbReference type="InterPro" id="IPR004839">
    <property type="entry name" value="Aminotransferase_I/II_large"/>
</dbReference>
<evidence type="ECO:0000256" key="1">
    <source>
        <dbReference type="ARBA" id="ARBA00005384"/>
    </source>
</evidence>
<dbReference type="InterPro" id="IPR036388">
    <property type="entry name" value="WH-like_DNA-bd_sf"/>
</dbReference>
<dbReference type="GO" id="GO:0030170">
    <property type="term" value="F:pyridoxal phosphate binding"/>
    <property type="evidence" value="ECO:0007669"/>
    <property type="project" value="InterPro"/>
</dbReference>
<comment type="caution">
    <text evidence="7">The sequence shown here is derived from an EMBL/GenBank/DDBJ whole genome shotgun (WGS) entry which is preliminary data.</text>
</comment>
<dbReference type="PROSITE" id="PS50949">
    <property type="entry name" value="HTH_GNTR"/>
    <property type="match status" value="1"/>
</dbReference>
<reference evidence="7" key="1">
    <citation type="journal article" date="2014" name="Int. J. Syst. Evol. Microbiol.">
        <title>Complete genome sequence of Corynebacterium casei LMG S-19264T (=DSM 44701T), isolated from a smear-ripened cheese.</title>
        <authorList>
            <consortium name="US DOE Joint Genome Institute (JGI-PGF)"/>
            <person name="Walter F."/>
            <person name="Albersmeier A."/>
            <person name="Kalinowski J."/>
            <person name="Ruckert C."/>
        </authorList>
    </citation>
    <scope>NUCLEOTIDE SEQUENCE</scope>
    <source>
        <strain evidence="7">NBRC 112290</strain>
    </source>
</reference>
<dbReference type="InterPro" id="IPR015424">
    <property type="entry name" value="PyrdxlP-dep_Trfase"/>
</dbReference>
<evidence type="ECO:0000313" key="7">
    <source>
        <dbReference type="EMBL" id="GMA33171.1"/>
    </source>
</evidence>
<keyword evidence="2" id="KW-0663">Pyridoxal phosphate</keyword>
<dbReference type="SUPFAM" id="SSF53383">
    <property type="entry name" value="PLP-dependent transferases"/>
    <property type="match status" value="1"/>
</dbReference>
<reference evidence="7" key="2">
    <citation type="submission" date="2023-02" db="EMBL/GenBank/DDBJ databases">
        <authorList>
            <person name="Sun Q."/>
            <person name="Mori K."/>
        </authorList>
    </citation>
    <scope>NUCLEOTIDE SEQUENCE</scope>
    <source>
        <strain evidence="7">NBRC 112290</strain>
    </source>
</reference>
<gene>
    <name evidence="7" type="ORF">GCM10025875_31630</name>
</gene>
<keyword evidence="5" id="KW-0804">Transcription</keyword>
<dbReference type="Pfam" id="PF00155">
    <property type="entry name" value="Aminotran_1_2"/>
    <property type="match status" value="1"/>
</dbReference>
<dbReference type="PANTHER" id="PTHR46577:SF1">
    <property type="entry name" value="HTH-TYPE TRANSCRIPTIONAL REGULATORY PROTEIN GABR"/>
    <property type="match status" value="1"/>
</dbReference>
<organism evidence="7 8">
    <name type="scientific">Litorihabitans aurantiacus</name>
    <dbReference type="NCBI Taxonomy" id="1930061"/>
    <lineage>
        <taxon>Bacteria</taxon>
        <taxon>Bacillati</taxon>
        <taxon>Actinomycetota</taxon>
        <taxon>Actinomycetes</taxon>
        <taxon>Micrococcales</taxon>
        <taxon>Beutenbergiaceae</taxon>
        <taxon>Litorihabitans</taxon>
    </lineage>
</organism>
<keyword evidence="3" id="KW-0805">Transcription regulation</keyword>
<dbReference type="InterPro" id="IPR051446">
    <property type="entry name" value="HTH_trans_reg/aminotransferase"/>
</dbReference>
<dbReference type="EMBL" id="BSUM01000001">
    <property type="protein sequence ID" value="GMA33171.1"/>
    <property type="molecule type" value="Genomic_DNA"/>
</dbReference>
<dbReference type="InterPro" id="IPR036390">
    <property type="entry name" value="WH_DNA-bd_sf"/>
</dbReference>
<name>A0AA37XHH5_9MICO</name>
<dbReference type="Proteomes" id="UP001157161">
    <property type="component" value="Unassembled WGS sequence"/>
</dbReference>
<keyword evidence="8" id="KW-1185">Reference proteome</keyword>
<feature type="domain" description="HTH gntR-type" evidence="6">
    <location>
        <begin position="26"/>
        <end position="94"/>
    </location>
</feature>
<evidence type="ECO:0000256" key="2">
    <source>
        <dbReference type="ARBA" id="ARBA00022898"/>
    </source>
</evidence>
<dbReference type="Gene3D" id="3.40.640.10">
    <property type="entry name" value="Type I PLP-dependent aspartate aminotransferase-like (Major domain)"/>
    <property type="match status" value="1"/>
</dbReference>
<keyword evidence="4" id="KW-0238">DNA-binding</keyword>
<dbReference type="GO" id="GO:0003700">
    <property type="term" value="F:DNA-binding transcription factor activity"/>
    <property type="evidence" value="ECO:0007669"/>
    <property type="project" value="InterPro"/>
</dbReference>
<evidence type="ECO:0000256" key="5">
    <source>
        <dbReference type="ARBA" id="ARBA00023163"/>
    </source>
</evidence>
<dbReference type="InterPro" id="IPR015421">
    <property type="entry name" value="PyrdxlP-dep_Trfase_major"/>
</dbReference>
<sequence length="461" mass="48052">MAIATAPDEATTPLPSPSQVLADLRGLTPREILAALAARIADGTLPPGSRLPTIRDVAAMSGTSTSSIAAVWARLSERGVISTRRRGGTVVVGALGWPRAGSPRAFTGWGAVDMSSAHPAPEDLPDLRQAFRRSLDEPRTNALAREHITDQLRAVVAPAWPFEAQEWTTVSGSGEATLVTCEAATPAGGTVAVQEPATPGTVGNLRSLGLEVVAVASDEAGPLPASLEAALAAGASTFLYQPDGTLTVDSRLTRSRAEELVEVLQRVAPDAWVIEEDVLATRRGPAPVSLGRALPDRVVRLASYCRAFGLDLRTTVIGGARALLEPIRQLRSHGMQAQSRILQNALAHMLSDPAACLFAESAARQHAAAADGLVERLARLGVRARSSPGSLLVWVPVRDEAQALAELATHGVTLAPSARTFVTAPSSPVLRVGTPQLPAGEPLDELAQLLASAATTRVSDA</sequence>
<evidence type="ECO:0000259" key="6">
    <source>
        <dbReference type="PROSITE" id="PS50949"/>
    </source>
</evidence>
<dbReference type="AlphaFoldDB" id="A0AA37XHH5"/>
<dbReference type="SMART" id="SM00345">
    <property type="entry name" value="HTH_GNTR"/>
    <property type="match status" value="1"/>
</dbReference>
<protein>
    <recommendedName>
        <fullName evidence="6">HTH gntR-type domain-containing protein</fullName>
    </recommendedName>
</protein>
<proteinExistence type="inferred from homology"/>
<dbReference type="RefSeq" id="WP_284251844.1">
    <property type="nucleotide sequence ID" value="NZ_BSUM01000001.1"/>
</dbReference>